<dbReference type="EMBL" id="JAGKHQ010000014">
    <property type="protein sequence ID" value="KAG7499279.1"/>
    <property type="molecule type" value="Genomic_DNA"/>
</dbReference>
<dbReference type="AlphaFoldDB" id="A0AAV6R494"/>
<keyword evidence="2" id="KW-1185">Reference proteome</keyword>
<protein>
    <submittedName>
        <fullName evidence="1">Uncharacterized protein</fullName>
    </submittedName>
</protein>
<gene>
    <name evidence="1" type="ORF">JOB18_033981</name>
</gene>
<proteinExistence type="predicted"/>
<sequence>MTNRAKRKQRPIRRPCVQIQTYLRGTGDSLVRTEVCSVDVRLFGYLDLFGDESGKLTRTWTDMDTTTGKMASASSAPYSDLLKIRCSHTAGGNVQITFVLSLDYVIRFYAYSVKTNLES</sequence>
<evidence type="ECO:0000313" key="1">
    <source>
        <dbReference type="EMBL" id="KAG7499279.1"/>
    </source>
</evidence>
<name>A0AAV6R494_SOLSE</name>
<comment type="caution">
    <text evidence="1">The sequence shown here is derived from an EMBL/GenBank/DDBJ whole genome shotgun (WGS) entry which is preliminary data.</text>
</comment>
<accession>A0AAV6R494</accession>
<reference evidence="1 2" key="1">
    <citation type="journal article" date="2021" name="Sci. Rep.">
        <title>Chromosome anchoring in Senegalese sole (Solea senegalensis) reveals sex-associated markers and genome rearrangements in flatfish.</title>
        <authorList>
            <person name="Guerrero-Cozar I."/>
            <person name="Gomez-Garrido J."/>
            <person name="Berbel C."/>
            <person name="Martinez-Blanch J.F."/>
            <person name="Alioto T."/>
            <person name="Claros M.G."/>
            <person name="Gagnaire P.A."/>
            <person name="Manchado M."/>
        </authorList>
    </citation>
    <scope>NUCLEOTIDE SEQUENCE [LARGE SCALE GENOMIC DNA]</scope>
    <source>
        <strain evidence="1">Sse05_10M</strain>
    </source>
</reference>
<dbReference type="Proteomes" id="UP000693946">
    <property type="component" value="Linkage Group LG21"/>
</dbReference>
<evidence type="ECO:0000313" key="2">
    <source>
        <dbReference type="Proteomes" id="UP000693946"/>
    </source>
</evidence>
<organism evidence="1 2">
    <name type="scientific">Solea senegalensis</name>
    <name type="common">Senegalese sole</name>
    <dbReference type="NCBI Taxonomy" id="28829"/>
    <lineage>
        <taxon>Eukaryota</taxon>
        <taxon>Metazoa</taxon>
        <taxon>Chordata</taxon>
        <taxon>Craniata</taxon>
        <taxon>Vertebrata</taxon>
        <taxon>Euteleostomi</taxon>
        <taxon>Actinopterygii</taxon>
        <taxon>Neopterygii</taxon>
        <taxon>Teleostei</taxon>
        <taxon>Neoteleostei</taxon>
        <taxon>Acanthomorphata</taxon>
        <taxon>Carangaria</taxon>
        <taxon>Pleuronectiformes</taxon>
        <taxon>Pleuronectoidei</taxon>
        <taxon>Soleidae</taxon>
        <taxon>Solea</taxon>
    </lineage>
</organism>